<proteinExistence type="predicted"/>
<keyword evidence="1" id="KW-0812">Transmembrane</keyword>
<evidence type="ECO:0000313" key="2">
    <source>
        <dbReference type="EMBL" id="CAG8618474.1"/>
    </source>
</evidence>
<gene>
    <name evidence="2" type="ORF">ALEPTO_LOCUS8858</name>
</gene>
<name>A0A9N9CXR8_9GLOM</name>
<dbReference type="OrthoDB" id="5594682at2759"/>
<reference evidence="2" key="1">
    <citation type="submission" date="2021-06" db="EMBL/GenBank/DDBJ databases">
        <authorList>
            <person name="Kallberg Y."/>
            <person name="Tangrot J."/>
            <person name="Rosling A."/>
        </authorList>
    </citation>
    <scope>NUCLEOTIDE SEQUENCE</scope>
    <source>
        <strain evidence="2">FL130A</strain>
    </source>
</reference>
<comment type="caution">
    <text evidence="2">The sequence shown here is derived from an EMBL/GenBank/DDBJ whole genome shotgun (WGS) entry which is preliminary data.</text>
</comment>
<dbReference type="Proteomes" id="UP000789508">
    <property type="component" value="Unassembled WGS sequence"/>
</dbReference>
<dbReference type="EMBL" id="CAJVPS010005791">
    <property type="protein sequence ID" value="CAG8618474.1"/>
    <property type="molecule type" value="Genomic_DNA"/>
</dbReference>
<keyword evidence="1" id="KW-1133">Transmembrane helix</keyword>
<keyword evidence="3" id="KW-1185">Reference proteome</keyword>
<protein>
    <submittedName>
        <fullName evidence="2">10675_t:CDS:1</fullName>
    </submittedName>
</protein>
<organism evidence="2 3">
    <name type="scientific">Ambispora leptoticha</name>
    <dbReference type="NCBI Taxonomy" id="144679"/>
    <lineage>
        <taxon>Eukaryota</taxon>
        <taxon>Fungi</taxon>
        <taxon>Fungi incertae sedis</taxon>
        <taxon>Mucoromycota</taxon>
        <taxon>Glomeromycotina</taxon>
        <taxon>Glomeromycetes</taxon>
        <taxon>Archaeosporales</taxon>
        <taxon>Ambisporaceae</taxon>
        <taxon>Ambispora</taxon>
    </lineage>
</organism>
<dbReference type="AlphaFoldDB" id="A0A9N9CXR8"/>
<feature type="transmembrane region" description="Helical" evidence="1">
    <location>
        <begin position="227"/>
        <end position="249"/>
    </location>
</feature>
<evidence type="ECO:0000256" key="1">
    <source>
        <dbReference type="SAM" id="Phobius"/>
    </source>
</evidence>
<accession>A0A9N9CXR8</accession>
<evidence type="ECO:0000313" key="3">
    <source>
        <dbReference type="Proteomes" id="UP000789508"/>
    </source>
</evidence>
<feature type="transmembrane region" description="Helical" evidence="1">
    <location>
        <begin position="12"/>
        <end position="31"/>
    </location>
</feature>
<sequence length="342" mass="39398">MVSANNLTKLEKILRTVTISIFLYFFIWYILTSIFQKYTEPPLVEYTVLTNGDTETRPPTIQFCLQDVSMNPIWGLNVSLKIINADKQSISSDSLMTSTPNTSCVTFQGDKYSSYKVTEAPTFGFFLDISTTNSTTALINMTIYDSSANTDEINSFLIPTPHLYILQYTETRFYGIDSTLSSPTRNFDFLPFFPLTLPTPTNITTIYIMQRDSHIDVRTEYYPTWNFFANLGGLTFMLMFIYGLLFGSFRVDPWGLVGRLLVFKEDYVRMAKRIYAKGGKRPEIPFLDDVEKSFERNSFEGEIRVLRRRVVALERVLKGYVVRTDVVEKMYAEGDGINERLF</sequence>
<keyword evidence="1" id="KW-0472">Membrane</keyword>